<evidence type="ECO:0000313" key="2">
    <source>
        <dbReference type="Proteomes" id="UP000499080"/>
    </source>
</evidence>
<protein>
    <recommendedName>
        <fullName evidence="3">Reverse transcriptase domain-containing protein</fullName>
    </recommendedName>
</protein>
<proteinExistence type="predicted"/>
<dbReference type="Proteomes" id="UP000499080">
    <property type="component" value="Unassembled WGS sequence"/>
</dbReference>
<dbReference type="OrthoDB" id="6436497at2759"/>
<organism evidence="1 2">
    <name type="scientific">Araneus ventricosus</name>
    <name type="common">Orbweaver spider</name>
    <name type="synonym">Epeira ventricosa</name>
    <dbReference type="NCBI Taxonomy" id="182803"/>
    <lineage>
        <taxon>Eukaryota</taxon>
        <taxon>Metazoa</taxon>
        <taxon>Ecdysozoa</taxon>
        <taxon>Arthropoda</taxon>
        <taxon>Chelicerata</taxon>
        <taxon>Arachnida</taxon>
        <taxon>Araneae</taxon>
        <taxon>Araneomorphae</taxon>
        <taxon>Entelegynae</taxon>
        <taxon>Araneoidea</taxon>
        <taxon>Araneidae</taxon>
        <taxon>Araneus</taxon>
    </lineage>
</organism>
<dbReference type="AlphaFoldDB" id="A0A4Y2MBK2"/>
<sequence length="255" mass="29165">MGFIQRQLQTAVNNMTDWASKNGFIFSPQKTVCMHFCRRRGLHPDPEFQLNGSPIPIVQGTKFLGIVFDTKLTFRSHIKHLKTKCIRTLNIMKVLSNTSWGAGKVSLMRIYRSLVRPKLDYGMPVYGSAAKSTSKMLDSVHHQGLRIATGAFRTTSIPSLPWKETQLDFIDDFLQFFKPSTSDIVFQQHFYDHRQRYSNYVPIYTDGSKSDNHVGSAAVFPDFTIAETLHPFCSVHTSELYAIYLRLLKISTLNF</sequence>
<dbReference type="EMBL" id="BGPR01007038">
    <property type="protein sequence ID" value="GBN23770.1"/>
    <property type="molecule type" value="Genomic_DNA"/>
</dbReference>
<accession>A0A4Y2MBK2</accession>
<comment type="caution">
    <text evidence="1">The sequence shown here is derived from an EMBL/GenBank/DDBJ whole genome shotgun (WGS) entry which is preliminary data.</text>
</comment>
<reference evidence="1 2" key="1">
    <citation type="journal article" date="2019" name="Sci. Rep.">
        <title>Orb-weaving spider Araneus ventricosus genome elucidates the spidroin gene catalogue.</title>
        <authorList>
            <person name="Kono N."/>
            <person name="Nakamura H."/>
            <person name="Ohtoshi R."/>
            <person name="Moran D.A.P."/>
            <person name="Shinohara A."/>
            <person name="Yoshida Y."/>
            <person name="Fujiwara M."/>
            <person name="Mori M."/>
            <person name="Tomita M."/>
            <person name="Arakawa K."/>
        </authorList>
    </citation>
    <scope>NUCLEOTIDE SEQUENCE [LARGE SCALE GENOMIC DNA]</scope>
</reference>
<keyword evidence="2" id="KW-1185">Reference proteome</keyword>
<evidence type="ECO:0008006" key="3">
    <source>
        <dbReference type="Google" id="ProtNLM"/>
    </source>
</evidence>
<dbReference type="PANTHER" id="PTHR33481">
    <property type="entry name" value="REVERSE TRANSCRIPTASE"/>
    <property type="match status" value="1"/>
</dbReference>
<gene>
    <name evidence="1" type="ORF">AVEN_104382_1</name>
</gene>
<evidence type="ECO:0000313" key="1">
    <source>
        <dbReference type="EMBL" id="GBN23770.1"/>
    </source>
</evidence>
<dbReference type="PANTHER" id="PTHR33481:SF1">
    <property type="entry name" value="ENDONUCLEASE_EXONUCLEASE_PHOSPHATASE DOMAIN-CONTAINING PROTEIN-RELATED"/>
    <property type="match status" value="1"/>
</dbReference>
<name>A0A4Y2MBK2_ARAVE</name>